<dbReference type="Gene3D" id="2.60.120.620">
    <property type="entry name" value="q2cbj1_9rhob like domain"/>
    <property type="match status" value="1"/>
</dbReference>
<name>A0A844XFC2_9SPHN</name>
<proteinExistence type="predicted"/>
<accession>A0A844XFC2</accession>
<comment type="caution">
    <text evidence="1">The sequence shown here is derived from an EMBL/GenBank/DDBJ whole genome shotgun (WGS) entry which is preliminary data.</text>
</comment>
<evidence type="ECO:0008006" key="3">
    <source>
        <dbReference type="Google" id="ProtNLM"/>
    </source>
</evidence>
<organism evidence="1 2">
    <name type="scientific">Aurantiacibacter rhizosphaerae</name>
    <dbReference type="NCBI Taxonomy" id="2691582"/>
    <lineage>
        <taxon>Bacteria</taxon>
        <taxon>Pseudomonadati</taxon>
        <taxon>Pseudomonadota</taxon>
        <taxon>Alphaproteobacteria</taxon>
        <taxon>Sphingomonadales</taxon>
        <taxon>Erythrobacteraceae</taxon>
        <taxon>Aurantiacibacter</taxon>
    </lineage>
</organism>
<dbReference type="Proteomes" id="UP000461409">
    <property type="component" value="Unassembled WGS sequence"/>
</dbReference>
<dbReference type="Pfam" id="PF13759">
    <property type="entry name" value="2OG-FeII_Oxy_5"/>
    <property type="match status" value="1"/>
</dbReference>
<evidence type="ECO:0000313" key="2">
    <source>
        <dbReference type="Proteomes" id="UP000461409"/>
    </source>
</evidence>
<protein>
    <recommendedName>
        <fullName evidence="3">Fe2OG dioxygenase domain-containing protein</fullName>
    </recommendedName>
</protein>
<dbReference type="RefSeq" id="WP_160485968.1">
    <property type="nucleotide sequence ID" value="NZ_WUBR01000002.1"/>
</dbReference>
<keyword evidence="2" id="KW-1185">Reference proteome</keyword>
<gene>
    <name evidence="1" type="ORF">GRF63_10635</name>
</gene>
<dbReference type="SUPFAM" id="SSF51197">
    <property type="entry name" value="Clavaminate synthase-like"/>
    <property type="match status" value="1"/>
</dbReference>
<dbReference type="InterPro" id="IPR012668">
    <property type="entry name" value="CHP02466"/>
</dbReference>
<dbReference type="EMBL" id="WUBR01000002">
    <property type="protein sequence ID" value="MWV28362.1"/>
    <property type="molecule type" value="Genomic_DNA"/>
</dbReference>
<dbReference type="AlphaFoldDB" id="A0A844XFC2"/>
<evidence type="ECO:0000313" key="1">
    <source>
        <dbReference type="EMBL" id="MWV28362.1"/>
    </source>
</evidence>
<reference evidence="1 2" key="1">
    <citation type="submission" date="2019-12" db="EMBL/GenBank/DDBJ databases">
        <authorList>
            <person name="Lee S.D."/>
        </authorList>
    </citation>
    <scope>NUCLEOTIDE SEQUENCE [LARGE SCALE GENOMIC DNA]</scope>
    <source>
        <strain evidence="1 2">GH3-10</strain>
    </source>
</reference>
<sequence length="212" mass="23630">MATVSPAQKRDFTVKPLFAEPYFVTNIADAISEKQVAFIKGLKMQENQTNHISDDLYIFRHKELRSVAEAVDASLQTFATEVLGIAQRLEVTQSWALMNPPGVGMHGHTHSNSLVSGSLYYAPLPDPPGNMVFERYNSYRQLELSVDGARTNIYNATRNAVVPKQGDLVLFSSAVHHYVETNAGKENRHSIAFNTFVRGTIGNFRDVSELEL</sequence>
<reference evidence="1 2" key="2">
    <citation type="submission" date="2020-02" db="EMBL/GenBank/DDBJ databases">
        <title>Erythrobacter dongmakensis sp. nov., isolated from a tidal mudflat.</title>
        <authorList>
            <person name="Kim I.S."/>
        </authorList>
    </citation>
    <scope>NUCLEOTIDE SEQUENCE [LARGE SCALE GENOMIC DNA]</scope>
    <source>
        <strain evidence="1 2">GH3-10</strain>
    </source>
</reference>